<keyword evidence="2" id="KW-1185">Reference proteome</keyword>
<protein>
    <submittedName>
        <fullName evidence="1">Uncharacterized protein</fullName>
    </submittedName>
</protein>
<organism evidence="1 2">
    <name type="scientific">Albimonas donghaensis</name>
    <dbReference type="NCBI Taxonomy" id="356660"/>
    <lineage>
        <taxon>Bacteria</taxon>
        <taxon>Pseudomonadati</taxon>
        <taxon>Pseudomonadota</taxon>
        <taxon>Alphaproteobacteria</taxon>
        <taxon>Rhodobacterales</taxon>
        <taxon>Paracoccaceae</taxon>
        <taxon>Albimonas</taxon>
    </lineage>
</organism>
<accession>A0A1H2YBW1</accession>
<sequence length="321" mass="34763">MDNRRLLSRPSQLRDFGAKLRLTAMLFGCDNQKALDALFREADPNTDFDIARSYKWMQGRAAPRSAKLYEEWARLLDAGRSSEWLATCELDAFVAALEARHGAAAAALRTAIASSPDDAAPSGQDGFLPGRFAVYSLAQSPYYEGRFIRSDLALGPSNPAEPGHPARLGETFAGVRAVWSGLIEESAQGLSGELRNENGALSPSYLALVRPTLPGSLLAGLQTGFVSLQPGAQRPFATRIAALRIPDLAVDRLAESNRYLEDETGIAADLDALGLPIGEAPGFAEDLGRWLRQADERDGPNRVSEIASLVEIADRLWLRTL</sequence>
<gene>
    <name evidence="1" type="ORF">SAMN05444336_10371</name>
</gene>
<reference evidence="1 2" key="1">
    <citation type="submission" date="2016-10" db="EMBL/GenBank/DDBJ databases">
        <authorList>
            <person name="de Groot N.N."/>
        </authorList>
    </citation>
    <scope>NUCLEOTIDE SEQUENCE [LARGE SCALE GENOMIC DNA]</scope>
    <source>
        <strain evidence="1 2">DSM 17890</strain>
    </source>
</reference>
<dbReference type="EMBL" id="FNMZ01000003">
    <property type="protein sequence ID" value="SDX02531.1"/>
    <property type="molecule type" value="Genomic_DNA"/>
</dbReference>
<dbReference type="OrthoDB" id="8154007at2"/>
<evidence type="ECO:0000313" key="1">
    <source>
        <dbReference type="EMBL" id="SDX02531.1"/>
    </source>
</evidence>
<proteinExistence type="predicted"/>
<evidence type="ECO:0000313" key="2">
    <source>
        <dbReference type="Proteomes" id="UP000199118"/>
    </source>
</evidence>
<dbReference type="AlphaFoldDB" id="A0A1H2YBW1"/>
<dbReference type="RefSeq" id="WP_092681201.1">
    <property type="nucleotide sequence ID" value="NZ_FNMZ01000003.1"/>
</dbReference>
<name>A0A1H2YBW1_9RHOB</name>
<dbReference type="Proteomes" id="UP000199118">
    <property type="component" value="Unassembled WGS sequence"/>
</dbReference>